<keyword evidence="1" id="KW-0732">Signal</keyword>
<name>A0A1X7RKC0_ZYMT9</name>
<dbReference type="InterPro" id="IPR011047">
    <property type="entry name" value="Quinoprotein_ADH-like_sf"/>
</dbReference>
<dbReference type="EMBL" id="LT853693">
    <property type="protein sequence ID" value="SMQ47852.1"/>
    <property type="molecule type" value="Genomic_DNA"/>
</dbReference>
<dbReference type="InterPro" id="IPR053143">
    <property type="entry name" value="Arylsulfate_ST"/>
</dbReference>
<evidence type="ECO:0000256" key="1">
    <source>
        <dbReference type="SAM" id="SignalP"/>
    </source>
</evidence>
<evidence type="ECO:0008006" key="4">
    <source>
        <dbReference type="Google" id="ProtNLM"/>
    </source>
</evidence>
<sequence length="553" mass="60010">MPKSRKMLSKSQLPLFLPLLSTFSSTCADIIPAHSIGNATWPYQTYRTTNFTPPYLSISRSPEAPPVDECDGSSEAYLFFAPLGTAFEKSPLIMSDRTGDLVWNGPNASTFGFGVQEYQGEKVLVGWTGSSFPEPIGRGNGAVAIWNKNYELIANVTLPGDFLELAENATYPSNIDLHEIFITEKGSMIVTANNVTAADLSEIGGSSAHWIVEAQVYEIDIATNDVLFEWKSLDHLEKLPFAASVYPLGSDGFDGSNQTLAWGYFHINAASPYLDGGYLLSSRYLASAIALDSEGKVLWRLSGINGSDFTLGEGADFRYQHDIRLVETSEDNSILTLRLFDNHNSPIENNTTPSSGKLLSVDLKSNHVTLLQRFLNESGPVYPTAQGAFNPMENGNYFKGNGFIPVLEEFSPTGEILSTIQFGVANTIPSGGYVSGARGTLSYRGFKQTWVGCPTTKPSVVAEKWDEGEGVRVWVSWNGATEVVGWRIWGGKDEGSVAVIEEVEKVGFETKVEVESVDVGYVKIEAVWREGAEQSCAGGGDGVSDLVVVQNGS</sequence>
<dbReference type="PANTHER" id="PTHR35340">
    <property type="entry name" value="PQQ ENZYME REPEAT PROTEIN-RELATED"/>
    <property type="match status" value="1"/>
</dbReference>
<dbReference type="PANTHER" id="PTHR35340:SF6">
    <property type="entry name" value="ASST-DOMAIN-CONTAINING PROTEIN"/>
    <property type="match status" value="1"/>
</dbReference>
<gene>
    <name evidence="2" type="ORF">ZT3D7_G3000</name>
</gene>
<organism evidence="2 3">
    <name type="scientific">Zymoseptoria tritici (strain ST99CH_3D7)</name>
    <dbReference type="NCBI Taxonomy" id="1276538"/>
    <lineage>
        <taxon>Eukaryota</taxon>
        <taxon>Fungi</taxon>
        <taxon>Dikarya</taxon>
        <taxon>Ascomycota</taxon>
        <taxon>Pezizomycotina</taxon>
        <taxon>Dothideomycetes</taxon>
        <taxon>Dothideomycetidae</taxon>
        <taxon>Mycosphaerellales</taxon>
        <taxon>Mycosphaerellaceae</taxon>
        <taxon>Zymoseptoria</taxon>
    </lineage>
</organism>
<feature type="chain" id="PRO_5010889758" description="ASST-domain-containing protein" evidence="1">
    <location>
        <begin position="29"/>
        <end position="553"/>
    </location>
</feature>
<proteinExistence type="predicted"/>
<dbReference type="SUPFAM" id="SSF50998">
    <property type="entry name" value="Quinoprotein alcohol dehydrogenase-like"/>
    <property type="match status" value="1"/>
</dbReference>
<dbReference type="Pfam" id="PF14269">
    <property type="entry name" value="Arylsulfotran_2"/>
    <property type="match status" value="1"/>
</dbReference>
<accession>A0A1X7RKC0</accession>
<keyword evidence="3" id="KW-1185">Reference proteome</keyword>
<evidence type="ECO:0000313" key="2">
    <source>
        <dbReference type="EMBL" id="SMQ47852.1"/>
    </source>
</evidence>
<dbReference type="Proteomes" id="UP000215127">
    <property type="component" value="Chromosome 2"/>
</dbReference>
<dbReference type="AlphaFoldDB" id="A0A1X7RKC0"/>
<dbReference type="InterPro" id="IPR039535">
    <property type="entry name" value="ASST-like"/>
</dbReference>
<reference evidence="2 3" key="1">
    <citation type="submission" date="2016-06" db="EMBL/GenBank/DDBJ databases">
        <authorList>
            <person name="Kjaerup R.B."/>
            <person name="Dalgaard T.S."/>
            <person name="Juul-Madsen H.R."/>
        </authorList>
    </citation>
    <scope>NUCLEOTIDE SEQUENCE [LARGE SCALE GENOMIC DNA]</scope>
</reference>
<dbReference type="STRING" id="1276538.A0A1X7RKC0"/>
<feature type="signal peptide" evidence="1">
    <location>
        <begin position="1"/>
        <end position="28"/>
    </location>
</feature>
<evidence type="ECO:0000313" key="3">
    <source>
        <dbReference type="Proteomes" id="UP000215127"/>
    </source>
</evidence>
<protein>
    <recommendedName>
        <fullName evidence="4">ASST-domain-containing protein</fullName>
    </recommendedName>
</protein>